<protein>
    <submittedName>
        <fullName evidence="2">Uncharacterized protein</fullName>
    </submittedName>
</protein>
<feature type="compositionally biased region" description="Polar residues" evidence="1">
    <location>
        <begin position="1"/>
        <end position="17"/>
    </location>
</feature>
<feature type="region of interest" description="Disordered" evidence="1">
    <location>
        <begin position="1"/>
        <end position="47"/>
    </location>
</feature>
<accession>A0A3M2SMF9</accession>
<organism evidence="2 3">
    <name type="scientific">Fusarium kuroshium</name>
    <dbReference type="NCBI Taxonomy" id="2010991"/>
    <lineage>
        <taxon>Eukaryota</taxon>
        <taxon>Fungi</taxon>
        <taxon>Dikarya</taxon>
        <taxon>Ascomycota</taxon>
        <taxon>Pezizomycotina</taxon>
        <taxon>Sordariomycetes</taxon>
        <taxon>Hypocreomycetidae</taxon>
        <taxon>Hypocreales</taxon>
        <taxon>Nectriaceae</taxon>
        <taxon>Fusarium</taxon>
        <taxon>Fusarium solani species complex</taxon>
    </lineage>
</organism>
<evidence type="ECO:0000256" key="1">
    <source>
        <dbReference type="SAM" id="MobiDB-lite"/>
    </source>
</evidence>
<dbReference type="Proteomes" id="UP000277212">
    <property type="component" value="Unassembled WGS sequence"/>
</dbReference>
<comment type="caution">
    <text evidence="2">The sequence shown here is derived from an EMBL/GenBank/DDBJ whole genome shotgun (WGS) entry which is preliminary data.</text>
</comment>
<dbReference type="OrthoDB" id="4978182at2759"/>
<evidence type="ECO:0000313" key="2">
    <source>
        <dbReference type="EMBL" id="RMJ18764.1"/>
    </source>
</evidence>
<sequence>MDSFANQPSPLSLSSSAMDVDASRRTPSPVPSLGHDSLSTPIAEMTTPPTFSSGFAVVKGSEPVGRLSIMEQPDMRNPGNGWSSPSLPREPFCGIDSHDSYYEFDESRGLADLDTEPQYLPTPPSQKPQLPVIGGTPDFLILYCFNIQRAADFYSRCFGWKFYGDMNARETDDPSKRQWGSSFFDVQPMNFFNSSDDKGQLKITGALVQMRITPDSQARLEHKRQMARFGAATPTCHLRVPDLGAAEELIEHNFGEVKHLRYGIRQFIMDVGEFIDTEGNLVGLISLHPENANAA</sequence>
<name>A0A3M2SMF9_9HYPO</name>
<gene>
    <name evidence="2" type="ORF">CDV36_001530</name>
</gene>
<proteinExistence type="predicted"/>
<dbReference type="InterPro" id="IPR029068">
    <property type="entry name" value="Glyas_Bleomycin-R_OHBP_Dase"/>
</dbReference>
<reference evidence="2 3" key="1">
    <citation type="submission" date="2017-06" db="EMBL/GenBank/DDBJ databases">
        <title>Comparative genomic analysis of Ambrosia Fusariam Clade fungi.</title>
        <authorList>
            <person name="Stajich J.E."/>
            <person name="Carrillo J."/>
            <person name="Kijimoto T."/>
            <person name="Eskalen A."/>
            <person name="O'Donnell K."/>
            <person name="Kasson M."/>
        </authorList>
    </citation>
    <scope>NUCLEOTIDE SEQUENCE [LARGE SCALE GENOMIC DNA]</scope>
    <source>
        <strain evidence="2">UCR3666</strain>
    </source>
</reference>
<dbReference type="AlphaFoldDB" id="A0A3M2SMF9"/>
<evidence type="ECO:0000313" key="3">
    <source>
        <dbReference type="Proteomes" id="UP000277212"/>
    </source>
</evidence>
<dbReference type="EMBL" id="NKUJ01000015">
    <property type="protein sequence ID" value="RMJ18764.1"/>
    <property type="molecule type" value="Genomic_DNA"/>
</dbReference>
<dbReference type="SUPFAM" id="SSF54593">
    <property type="entry name" value="Glyoxalase/Bleomycin resistance protein/Dihydroxybiphenyl dioxygenase"/>
    <property type="match status" value="1"/>
</dbReference>
<dbReference type="Gene3D" id="3.10.180.10">
    <property type="entry name" value="2,3-Dihydroxybiphenyl 1,2-Dioxygenase, domain 1"/>
    <property type="match status" value="1"/>
</dbReference>
<keyword evidence="3" id="KW-1185">Reference proteome</keyword>